<dbReference type="RefSeq" id="WP_306105616.1">
    <property type="nucleotide sequence ID" value="NZ_CP120988.1"/>
</dbReference>
<evidence type="ECO:0000313" key="1">
    <source>
        <dbReference type="EMBL" id="WLQ54384.1"/>
    </source>
</evidence>
<organism evidence="1 2">
    <name type="scientific">Streptomyces poriferorum</name>
    <dbReference type="NCBI Taxonomy" id="2798799"/>
    <lineage>
        <taxon>Bacteria</taxon>
        <taxon>Bacillati</taxon>
        <taxon>Actinomycetota</taxon>
        <taxon>Actinomycetes</taxon>
        <taxon>Kitasatosporales</taxon>
        <taxon>Streptomycetaceae</taxon>
        <taxon>Streptomyces</taxon>
    </lineage>
</organism>
<dbReference type="EMBL" id="CP120988">
    <property type="protein sequence ID" value="WLQ54384.1"/>
    <property type="molecule type" value="Genomic_DNA"/>
</dbReference>
<gene>
    <name evidence="1" type="ORF">P8A19_02520</name>
</gene>
<accession>A0ABY9IHL8</accession>
<dbReference type="Proteomes" id="UP001235744">
    <property type="component" value="Chromosome"/>
</dbReference>
<keyword evidence="2" id="KW-1185">Reference proteome</keyword>
<name>A0ABY9IHL8_9ACTN</name>
<evidence type="ECO:0000313" key="2">
    <source>
        <dbReference type="Proteomes" id="UP001235744"/>
    </source>
</evidence>
<proteinExistence type="predicted"/>
<sequence>MVEPAFVNTVWQHLRHALGPAPAPRPPVILDVPEGMDFQGLVDEVSGRAGSPRTLIDDGRRVEPVNTRTGQPLVEPFGEELLEMRAWPYWNDWIGCARVVRAGREQAVVVVAHRADPAAEGLPEGASWAEKLRLLTGWEPLPRTPVDWQAAEQALGTRLPGDYKEIADLFGYGSFDTYLELLVPGIRGLDLVQWATSDAAYVDDLWRPHARFPEPEGLLRWGSSEQELDFVWQTGAPDPDEWTVLVRTDFDTWERYDCGMGEFLVRLLTDVALGYPTSRIAAHCFADYA</sequence>
<dbReference type="SUPFAM" id="SSF160631">
    <property type="entry name" value="SMI1/KNR4-like"/>
    <property type="match status" value="1"/>
</dbReference>
<protein>
    <submittedName>
        <fullName evidence="1">SMI1/KNR4 family protein</fullName>
    </submittedName>
</protein>
<dbReference type="InterPro" id="IPR037883">
    <property type="entry name" value="Knr4/Smi1-like_sf"/>
</dbReference>
<reference evidence="1 2" key="1">
    <citation type="submission" date="2023-03" db="EMBL/GenBank/DDBJ databases">
        <title>Isolation and description of six Streptomyces strains from soil environments, able to metabolize different microbial glucans.</title>
        <authorList>
            <person name="Widen T."/>
            <person name="Larsbrink J."/>
        </authorList>
    </citation>
    <scope>NUCLEOTIDE SEQUENCE [LARGE SCALE GENOMIC DNA]</scope>
    <source>
        <strain evidence="1 2">Alt2</strain>
    </source>
</reference>